<sequence length="74" mass="8161">VIGFKCPSKVPAHTQSAKFWPFPRFPVPGDCHHLITCVEGQPRLIACGEGKVFDDQNLTCEDPELVPHCGHAHN</sequence>
<reference evidence="2 3" key="1">
    <citation type="journal article" date="2015" name="Genome Biol. Evol.">
        <title>The genome of winter moth (Operophtera brumata) provides a genomic perspective on sexual dimorphism and phenology.</title>
        <authorList>
            <person name="Derks M.F."/>
            <person name="Smit S."/>
            <person name="Salis L."/>
            <person name="Schijlen E."/>
            <person name="Bossers A."/>
            <person name="Mateman C."/>
            <person name="Pijl A.S."/>
            <person name="de Ridder D."/>
            <person name="Groenen M.A."/>
            <person name="Visser M.E."/>
            <person name="Megens H.J."/>
        </authorList>
    </citation>
    <scope>NUCLEOTIDE SEQUENCE [LARGE SCALE GENOMIC DNA]</scope>
    <source>
        <strain evidence="2">WM2013NL</strain>
        <tissue evidence="2">Head and thorax</tissue>
    </source>
</reference>
<evidence type="ECO:0000313" key="3">
    <source>
        <dbReference type="Proteomes" id="UP000037510"/>
    </source>
</evidence>
<accession>A0A0L7K220</accession>
<dbReference type="InterPro" id="IPR002557">
    <property type="entry name" value="Chitin-bd_dom"/>
</dbReference>
<dbReference type="InterPro" id="IPR036508">
    <property type="entry name" value="Chitin-bd_dom_sf"/>
</dbReference>
<dbReference type="STRING" id="104452.A0A0L7K220"/>
<evidence type="ECO:0000259" key="1">
    <source>
        <dbReference type="PROSITE" id="PS50940"/>
    </source>
</evidence>
<organism evidence="2 3">
    <name type="scientific">Operophtera brumata</name>
    <name type="common">Winter moth</name>
    <name type="synonym">Phalaena brumata</name>
    <dbReference type="NCBI Taxonomy" id="104452"/>
    <lineage>
        <taxon>Eukaryota</taxon>
        <taxon>Metazoa</taxon>
        <taxon>Ecdysozoa</taxon>
        <taxon>Arthropoda</taxon>
        <taxon>Hexapoda</taxon>
        <taxon>Insecta</taxon>
        <taxon>Pterygota</taxon>
        <taxon>Neoptera</taxon>
        <taxon>Endopterygota</taxon>
        <taxon>Lepidoptera</taxon>
        <taxon>Glossata</taxon>
        <taxon>Ditrysia</taxon>
        <taxon>Geometroidea</taxon>
        <taxon>Geometridae</taxon>
        <taxon>Larentiinae</taxon>
        <taxon>Operophtera</taxon>
    </lineage>
</organism>
<evidence type="ECO:0000313" key="2">
    <source>
        <dbReference type="EMBL" id="KOB51910.1"/>
    </source>
</evidence>
<comment type="caution">
    <text evidence="2">The sequence shown here is derived from an EMBL/GenBank/DDBJ whole genome shotgun (WGS) entry which is preliminary data.</text>
</comment>
<gene>
    <name evidence="2" type="ORF">OBRU01_26909</name>
</gene>
<proteinExistence type="predicted"/>
<feature type="domain" description="Chitin-binding type-2" evidence="1">
    <location>
        <begin position="3"/>
        <end position="71"/>
    </location>
</feature>
<dbReference type="SUPFAM" id="SSF57625">
    <property type="entry name" value="Invertebrate chitin-binding proteins"/>
    <property type="match status" value="1"/>
</dbReference>
<dbReference type="PROSITE" id="PS50940">
    <property type="entry name" value="CHIT_BIND_II"/>
    <property type="match status" value="1"/>
</dbReference>
<protein>
    <submittedName>
        <fullName evidence="2">Peritrophin A</fullName>
    </submittedName>
</protein>
<dbReference type="Pfam" id="PF01607">
    <property type="entry name" value="CBM_14"/>
    <property type="match status" value="1"/>
</dbReference>
<feature type="non-terminal residue" evidence="2">
    <location>
        <position position="1"/>
    </location>
</feature>
<keyword evidence="3" id="KW-1185">Reference proteome</keyword>
<name>A0A0L7K220_OPEBR</name>
<dbReference type="AlphaFoldDB" id="A0A0L7K220"/>
<dbReference type="Proteomes" id="UP000037510">
    <property type="component" value="Unassembled WGS sequence"/>
</dbReference>
<dbReference type="EMBL" id="JTDY01016196">
    <property type="protein sequence ID" value="KOB51910.1"/>
    <property type="molecule type" value="Genomic_DNA"/>
</dbReference>
<dbReference type="SMART" id="SM00494">
    <property type="entry name" value="ChtBD2"/>
    <property type="match status" value="1"/>
</dbReference>
<dbReference type="Gene3D" id="2.170.140.10">
    <property type="entry name" value="Chitin binding domain"/>
    <property type="match status" value="1"/>
</dbReference>
<dbReference type="GO" id="GO:0008061">
    <property type="term" value="F:chitin binding"/>
    <property type="evidence" value="ECO:0007669"/>
    <property type="project" value="InterPro"/>
</dbReference>
<dbReference type="GO" id="GO:0005576">
    <property type="term" value="C:extracellular region"/>
    <property type="evidence" value="ECO:0007669"/>
    <property type="project" value="InterPro"/>
</dbReference>